<dbReference type="AlphaFoldDB" id="A0A7W6HRR7"/>
<dbReference type="EC" id="3.4.24.-" evidence="11"/>
<dbReference type="GO" id="GO:0008237">
    <property type="term" value="F:metallopeptidase activity"/>
    <property type="evidence" value="ECO:0007669"/>
    <property type="project" value="UniProtKB-KW"/>
</dbReference>
<dbReference type="GO" id="GO:0004252">
    <property type="term" value="F:serine-type endopeptidase activity"/>
    <property type="evidence" value="ECO:0007669"/>
    <property type="project" value="InterPro"/>
</dbReference>
<evidence type="ECO:0000256" key="9">
    <source>
        <dbReference type="SAM" id="MobiDB-lite"/>
    </source>
</evidence>
<feature type="signal peptide" evidence="10">
    <location>
        <begin position="1"/>
        <end position="27"/>
    </location>
</feature>
<dbReference type="EMBL" id="JACIED010000005">
    <property type="protein sequence ID" value="MBB4009642.1"/>
    <property type="molecule type" value="Genomic_DNA"/>
</dbReference>
<feature type="disulfide bond" evidence="8">
    <location>
        <begin position="203"/>
        <end position="251"/>
    </location>
</feature>
<evidence type="ECO:0000256" key="5">
    <source>
        <dbReference type="ARBA" id="ARBA00022801"/>
    </source>
</evidence>
<evidence type="ECO:0000256" key="6">
    <source>
        <dbReference type="ARBA" id="ARBA00022833"/>
    </source>
</evidence>
<evidence type="ECO:0000256" key="3">
    <source>
        <dbReference type="ARBA" id="ARBA00022729"/>
    </source>
</evidence>
<dbReference type="GO" id="GO:0006508">
    <property type="term" value="P:proteolysis"/>
    <property type="evidence" value="ECO:0007669"/>
    <property type="project" value="UniProtKB-KW"/>
</dbReference>
<evidence type="ECO:0000256" key="8">
    <source>
        <dbReference type="PIRSR" id="PIRSR018455-2"/>
    </source>
</evidence>
<keyword evidence="8" id="KW-1015">Disulfide bond</keyword>
<evidence type="ECO:0000313" key="12">
    <source>
        <dbReference type="Proteomes" id="UP000544107"/>
    </source>
</evidence>
<evidence type="ECO:0000256" key="7">
    <source>
        <dbReference type="ARBA" id="ARBA00023049"/>
    </source>
</evidence>
<feature type="chain" id="PRO_5031473118" evidence="10">
    <location>
        <begin position="28"/>
        <end position="345"/>
    </location>
</feature>
<keyword evidence="4" id="KW-0574">Periplasm</keyword>
<keyword evidence="3 10" id="KW-0732">Signal</keyword>
<feature type="region of interest" description="Disordered" evidence="9">
    <location>
        <begin position="263"/>
        <end position="284"/>
    </location>
</feature>
<keyword evidence="5 11" id="KW-0378">Hydrolase</keyword>
<keyword evidence="6" id="KW-0862">Zinc</keyword>
<keyword evidence="7" id="KW-0482">Metalloprotease</keyword>
<evidence type="ECO:0000256" key="10">
    <source>
        <dbReference type="SAM" id="SignalP"/>
    </source>
</evidence>
<keyword evidence="2" id="KW-0479">Metal-binding</keyword>
<dbReference type="SUPFAM" id="SSF55166">
    <property type="entry name" value="Hedgehog/DD-peptidase"/>
    <property type="match status" value="1"/>
</dbReference>
<dbReference type="NCBIfam" id="NF006947">
    <property type="entry name" value="PRK09429.1"/>
    <property type="match status" value="1"/>
</dbReference>
<name>A0A7W6HRR7_9HYPH</name>
<comment type="caution">
    <text evidence="11">The sequence shown here is derived from an EMBL/GenBank/DDBJ whole genome shotgun (WGS) entry which is preliminary data.</text>
</comment>
<dbReference type="Proteomes" id="UP000544107">
    <property type="component" value="Unassembled WGS sequence"/>
</dbReference>
<reference evidence="11 12" key="1">
    <citation type="submission" date="2020-08" db="EMBL/GenBank/DDBJ databases">
        <title>Genomic Encyclopedia of Type Strains, Phase IV (KMG-IV): sequencing the most valuable type-strain genomes for metagenomic binning, comparative biology and taxonomic classification.</title>
        <authorList>
            <person name="Goeker M."/>
        </authorList>
    </citation>
    <scope>NUCLEOTIDE SEQUENCE [LARGE SCALE GENOMIC DNA]</scope>
    <source>
        <strain evidence="11 12">DSM 100021</strain>
    </source>
</reference>
<feature type="disulfide bond" evidence="8">
    <location>
        <begin position="232"/>
        <end position="239"/>
    </location>
</feature>
<dbReference type="Pfam" id="PF03411">
    <property type="entry name" value="Peptidase_M74"/>
    <property type="match status" value="1"/>
</dbReference>
<keyword evidence="1" id="KW-0645">Protease</keyword>
<evidence type="ECO:0000256" key="2">
    <source>
        <dbReference type="ARBA" id="ARBA00022723"/>
    </source>
</evidence>
<feature type="compositionally biased region" description="Low complexity" evidence="9">
    <location>
        <begin position="317"/>
        <end position="331"/>
    </location>
</feature>
<dbReference type="Gene3D" id="3.30.1380.10">
    <property type="match status" value="1"/>
</dbReference>
<feature type="region of interest" description="Disordered" evidence="9">
    <location>
        <begin position="317"/>
        <end position="345"/>
    </location>
</feature>
<protein>
    <submittedName>
        <fullName evidence="11">Penicillin-insensitive murein endopeptidase</fullName>
        <ecNumber evidence="11">3.4.24.-</ecNumber>
    </submittedName>
</protein>
<proteinExistence type="predicted"/>
<dbReference type="PIRSF" id="PIRSF018455">
    <property type="entry name" value="MepA"/>
    <property type="match status" value="1"/>
</dbReference>
<evidence type="ECO:0000313" key="11">
    <source>
        <dbReference type="EMBL" id="MBB4009642.1"/>
    </source>
</evidence>
<dbReference type="InterPro" id="IPR005073">
    <property type="entry name" value="Peptidase_M74"/>
</dbReference>
<evidence type="ECO:0000256" key="4">
    <source>
        <dbReference type="ARBA" id="ARBA00022764"/>
    </source>
</evidence>
<organism evidence="11 12">
    <name type="scientific">Allorhizobium taibaishanense</name>
    <dbReference type="NCBI Taxonomy" id="887144"/>
    <lineage>
        <taxon>Bacteria</taxon>
        <taxon>Pseudomonadati</taxon>
        <taxon>Pseudomonadota</taxon>
        <taxon>Alphaproteobacteria</taxon>
        <taxon>Hyphomicrobiales</taxon>
        <taxon>Rhizobiaceae</taxon>
        <taxon>Rhizobium/Agrobacterium group</taxon>
        <taxon>Allorhizobium</taxon>
    </lineage>
</organism>
<dbReference type="GO" id="GO:0030288">
    <property type="term" value="C:outer membrane-bounded periplasmic space"/>
    <property type="evidence" value="ECO:0007669"/>
    <property type="project" value="InterPro"/>
</dbReference>
<sequence length="345" mass="37020">MTRRQGLFRMLAGGLVLVAMGQQAAMAEPDQPAKVAFSQPTLPNSGPAMPYGSYARGCMSGAVALPTDGPTWQAMRLSRNRRWGNPAMIKTIEQLSRDATAIGWPGLLVGDIAQPRGGPMANGHASHQVGLDADIWLTPMPSKRLTAQQREDLPFTSMILKDKFLTINPQTWTPTHAKLLMLAARYPQVERIFVNPTIKKKLCESWTGDRTDMGKIRPIYGHDAHFHIRLSCPPGAAGCKPQAKVPAGDGCDKSLAWWFTKEPWEQKKRDPNAKPPPPPRPVMVSDLPKACAAILEAPAVASEKQATYGGAKAFTNAGGAAVRSSAAGDDGPQPSEDVPAAAPPP</sequence>
<accession>A0A7W6HRR7</accession>
<evidence type="ECO:0000256" key="1">
    <source>
        <dbReference type="ARBA" id="ARBA00022670"/>
    </source>
</evidence>
<dbReference type="InterPro" id="IPR009045">
    <property type="entry name" value="Zn_M74/Hedgehog-like"/>
</dbReference>
<dbReference type="GO" id="GO:0046872">
    <property type="term" value="F:metal ion binding"/>
    <property type="evidence" value="ECO:0007669"/>
    <property type="project" value="UniProtKB-KW"/>
</dbReference>
<feature type="compositionally biased region" description="Basic and acidic residues" evidence="9">
    <location>
        <begin position="263"/>
        <end position="272"/>
    </location>
</feature>
<gene>
    <name evidence="11" type="ORF">GGQ71_003930</name>
</gene>